<proteinExistence type="predicted"/>
<name>A0A9N7V9Y1_PLEPL</name>
<feature type="region of interest" description="Disordered" evidence="1">
    <location>
        <begin position="1"/>
        <end position="101"/>
    </location>
</feature>
<feature type="compositionally biased region" description="Basic and acidic residues" evidence="1">
    <location>
        <begin position="73"/>
        <end position="84"/>
    </location>
</feature>
<organism evidence="2 3">
    <name type="scientific">Pleuronectes platessa</name>
    <name type="common">European plaice</name>
    <dbReference type="NCBI Taxonomy" id="8262"/>
    <lineage>
        <taxon>Eukaryota</taxon>
        <taxon>Metazoa</taxon>
        <taxon>Chordata</taxon>
        <taxon>Craniata</taxon>
        <taxon>Vertebrata</taxon>
        <taxon>Euteleostomi</taxon>
        <taxon>Actinopterygii</taxon>
        <taxon>Neopterygii</taxon>
        <taxon>Teleostei</taxon>
        <taxon>Neoteleostei</taxon>
        <taxon>Acanthomorphata</taxon>
        <taxon>Carangaria</taxon>
        <taxon>Pleuronectiformes</taxon>
        <taxon>Pleuronectoidei</taxon>
        <taxon>Pleuronectidae</taxon>
        <taxon>Pleuronectes</taxon>
    </lineage>
</organism>
<protein>
    <submittedName>
        <fullName evidence="2">Uncharacterized protein</fullName>
    </submittedName>
</protein>
<dbReference type="EMBL" id="CADEAL010003668">
    <property type="protein sequence ID" value="CAB1445476.1"/>
    <property type="molecule type" value="Genomic_DNA"/>
</dbReference>
<dbReference type="Proteomes" id="UP001153269">
    <property type="component" value="Unassembled WGS sequence"/>
</dbReference>
<reference evidence="2" key="1">
    <citation type="submission" date="2020-03" db="EMBL/GenBank/DDBJ databases">
        <authorList>
            <person name="Weist P."/>
        </authorList>
    </citation>
    <scope>NUCLEOTIDE SEQUENCE</scope>
</reference>
<evidence type="ECO:0000313" key="3">
    <source>
        <dbReference type="Proteomes" id="UP001153269"/>
    </source>
</evidence>
<keyword evidence="3" id="KW-1185">Reference proteome</keyword>
<sequence length="101" mass="11218">MDNRGSKPNSKKQRKGATHQDQDWQHGWQPPSTIPGTGPTPKIWEPIGKYQMAEQGKQKEKPVLHANMLGSCGEKKAEGRTGEAKHKKAAPEEPLGNKRHC</sequence>
<evidence type="ECO:0000256" key="1">
    <source>
        <dbReference type="SAM" id="MobiDB-lite"/>
    </source>
</evidence>
<comment type="caution">
    <text evidence="2">The sequence shown here is derived from an EMBL/GenBank/DDBJ whole genome shotgun (WGS) entry which is preliminary data.</text>
</comment>
<feature type="compositionally biased region" description="Low complexity" evidence="1">
    <location>
        <begin position="30"/>
        <end position="41"/>
    </location>
</feature>
<dbReference type="AlphaFoldDB" id="A0A9N7V9Y1"/>
<accession>A0A9N7V9Y1</accession>
<gene>
    <name evidence="2" type="ORF">PLEPLA_LOCUS33207</name>
</gene>
<evidence type="ECO:0000313" key="2">
    <source>
        <dbReference type="EMBL" id="CAB1445476.1"/>
    </source>
</evidence>